<evidence type="ECO:0000256" key="3">
    <source>
        <dbReference type="ARBA" id="ARBA00023163"/>
    </source>
</evidence>
<dbReference type="AlphaFoldDB" id="A0A9D1CHZ7"/>
<evidence type="ECO:0000313" key="6">
    <source>
        <dbReference type="Proteomes" id="UP000886879"/>
    </source>
</evidence>
<name>A0A9D1CHZ7_9FIRM</name>
<dbReference type="Pfam" id="PF01022">
    <property type="entry name" value="HTH_5"/>
    <property type="match status" value="1"/>
</dbReference>
<dbReference type="PRINTS" id="PR00778">
    <property type="entry name" value="HTHARSR"/>
</dbReference>
<dbReference type="InterPro" id="IPR036390">
    <property type="entry name" value="WH_DNA-bd_sf"/>
</dbReference>
<reference evidence="5" key="2">
    <citation type="journal article" date="2021" name="PeerJ">
        <title>Extensive microbial diversity within the chicken gut microbiome revealed by metagenomics and culture.</title>
        <authorList>
            <person name="Gilroy R."/>
            <person name="Ravi A."/>
            <person name="Getino M."/>
            <person name="Pursley I."/>
            <person name="Horton D.L."/>
            <person name="Alikhan N.F."/>
            <person name="Baker D."/>
            <person name="Gharbi K."/>
            <person name="Hall N."/>
            <person name="Watson M."/>
            <person name="Adriaenssens E.M."/>
            <person name="Foster-Nyarko E."/>
            <person name="Jarju S."/>
            <person name="Secka A."/>
            <person name="Antonio M."/>
            <person name="Oren A."/>
            <person name="Chaudhuri R.R."/>
            <person name="La Ragione R."/>
            <person name="Hildebrand F."/>
            <person name="Pallen M.J."/>
        </authorList>
    </citation>
    <scope>NUCLEOTIDE SEQUENCE</scope>
    <source>
        <strain evidence="5">ChiGjej2B2-12916</strain>
    </source>
</reference>
<dbReference type="SMART" id="SM00418">
    <property type="entry name" value="HTH_ARSR"/>
    <property type="match status" value="1"/>
</dbReference>
<protein>
    <submittedName>
        <fullName evidence="5">Metalloregulator ArsR/SmtB family transcription factor</fullName>
    </submittedName>
</protein>
<evidence type="ECO:0000313" key="5">
    <source>
        <dbReference type="EMBL" id="HIQ61833.1"/>
    </source>
</evidence>
<accession>A0A9D1CHZ7</accession>
<keyword evidence="1" id="KW-0805">Transcription regulation</keyword>
<keyword evidence="3" id="KW-0804">Transcription</keyword>
<dbReference type="NCBIfam" id="NF033788">
    <property type="entry name" value="HTH_metalloreg"/>
    <property type="match status" value="1"/>
</dbReference>
<dbReference type="InterPro" id="IPR036388">
    <property type="entry name" value="WH-like_DNA-bd_sf"/>
</dbReference>
<dbReference type="SUPFAM" id="SSF46785">
    <property type="entry name" value="Winged helix' DNA-binding domain"/>
    <property type="match status" value="1"/>
</dbReference>
<dbReference type="InterPro" id="IPR001845">
    <property type="entry name" value="HTH_ArsR_DNA-bd_dom"/>
</dbReference>
<dbReference type="PROSITE" id="PS50987">
    <property type="entry name" value="HTH_ARSR_2"/>
    <property type="match status" value="1"/>
</dbReference>
<dbReference type="EMBL" id="DVFO01000104">
    <property type="protein sequence ID" value="HIQ61833.1"/>
    <property type="molecule type" value="Genomic_DNA"/>
</dbReference>
<dbReference type="GO" id="GO:0003677">
    <property type="term" value="F:DNA binding"/>
    <property type="evidence" value="ECO:0007669"/>
    <property type="project" value="UniProtKB-KW"/>
</dbReference>
<dbReference type="InterPro" id="IPR011991">
    <property type="entry name" value="ArsR-like_HTH"/>
</dbReference>
<dbReference type="GO" id="GO:0003700">
    <property type="term" value="F:DNA-binding transcription factor activity"/>
    <property type="evidence" value="ECO:0007669"/>
    <property type="project" value="InterPro"/>
</dbReference>
<dbReference type="CDD" id="cd00090">
    <property type="entry name" value="HTH_ARSR"/>
    <property type="match status" value="1"/>
</dbReference>
<gene>
    <name evidence="5" type="ORF">IAD31_09620</name>
</gene>
<keyword evidence="2" id="KW-0238">DNA-binding</keyword>
<evidence type="ECO:0000256" key="1">
    <source>
        <dbReference type="ARBA" id="ARBA00023015"/>
    </source>
</evidence>
<organism evidence="5 6">
    <name type="scientific">Candidatus Enterenecus faecium</name>
    <dbReference type="NCBI Taxonomy" id="2840780"/>
    <lineage>
        <taxon>Bacteria</taxon>
        <taxon>Bacillati</taxon>
        <taxon>Bacillota</taxon>
        <taxon>Clostridia</taxon>
        <taxon>Eubacteriales</taxon>
        <taxon>Candidatus Enterenecus</taxon>
    </lineage>
</organism>
<dbReference type="Gene3D" id="1.10.10.10">
    <property type="entry name" value="Winged helix-like DNA-binding domain superfamily/Winged helix DNA-binding domain"/>
    <property type="match status" value="1"/>
</dbReference>
<evidence type="ECO:0000259" key="4">
    <source>
        <dbReference type="PROSITE" id="PS50987"/>
    </source>
</evidence>
<dbReference type="PANTHER" id="PTHR33154">
    <property type="entry name" value="TRANSCRIPTIONAL REGULATOR, ARSR FAMILY"/>
    <property type="match status" value="1"/>
</dbReference>
<dbReference type="PANTHER" id="PTHR33154:SF33">
    <property type="entry name" value="TRANSCRIPTIONAL REPRESSOR SDPR"/>
    <property type="match status" value="1"/>
</dbReference>
<reference evidence="5" key="1">
    <citation type="submission" date="2020-10" db="EMBL/GenBank/DDBJ databases">
        <authorList>
            <person name="Gilroy R."/>
        </authorList>
    </citation>
    <scope>NUCLEOTIDE SEQUENCE</scope>
    <source>
        <strain evidence="5">ChiGjej2B2-12916</strain>
    </source>
</reference>
<feature type="domain" description="HTH arsR-type" evidence="4">
    <location>
        <begin position="265"/>
        <end position="358"/>
    </location>
</feature>
<comment type="caution">
    <text evidence="5">The sequence shown here is derived from an EMBL/GenBank/DDBJ whole genome shotgun (WGS) entry which is preliminary data.</text>
</comment>
<dbReference type="Proteomes" id="UP000886879">
    <property type="component" value="Unassembled WGS sequence"/>
</dbReference>
<dbReference type="InterPro" id="IPR051081">
    <property type="entry name" value="HTH_MetalResp_TranReg"/>
</dbReference>
<proteinExistence type="predicted"/>
<sequence>MIIQHKPNLILEALAYLGRRASNKTWDQMEQRIQQRKVLPSPALCQALERLKALTHQLDRVATAEEKEIQALFGNLEGFPYNTIGSSSPAFFLLYPLLDRFQGDWEAFSQLVDGLDREEVVWGIASIFEDDLPNQRRMDAQVFTDLVLGLNAPDSTKVALLELSRNHRAVGARALACLRPIVAHLEEHQAQLEELAAPYLQQCAPLSQLEFFTQLSHLRPTPETTYTLHPFLFGADTNLTFDEAPGQVRIYGGVLRRELMELVSGRTSAQDQVCETYRLLGDSTRFDILCYLRGRTAYVQELSTRFSLSRNTIHHHMNKLSDCGLVQCTIHGNRTFYTLDEEQVQLFLERQAALFGKK</sequence>
<evidence type="ECO:0000256" key="2">
    <source>
        <dbReference type="ARBA" id="ARBA00023125"/>
    </source>
</evidence>